<sequence length="140" mass="16411">ERLLKRFTPESWTKLIIILPCSAKKPYSESKSHKKFHSIIRKFRDFPDFQEIILTSPLGAIPRQLENIYPVNSYDISVTGDWDNEEITIASNMLIKLLEKYDKDIPILTLMLSLIKGRYRSNNSGYSKILIDKPKSKFRY</sequence>
<feature type="non-terminal residue" evidence="3">
    <location>
        <position position="1"/>
    </location>
</feature>
<dbReference type="EMBL" id="BARW01010044">
    <property type="protein sequence ID" value="GAI86743.1"/>
    <property type="molecule type" value="Genomic_DNA"/>
</dbReference>
<gene>
    <name evidence="3" type="ORF">S12H4_19950</name>
</gene>
<name>X1S1I2_9ZZZZ</name>
<reference evidence="3" key="1">
    <citation type="journal article" date="2014" name="Front. Microbiol.">
        <title>High frequency of phylogenetically diverse reductive dehalogenase-homologous genes in deep subseafloor sedimentary metagenomes.</title>
        <authorList>
            <person name="Kawai M."/>
            <person name="Futagami T."/>
            <person name="Toyoda A."/>
            <person name="Takaki Y."/>
            <person name="Nishi S."/>
            <person name="Hori S."/>
            <person name="Arai W."/>
            <person name="Tsubouchi T."/>
            <person name="Morono Y."/>
            <person name="Uchiyama I."/>
            <person name="Ito T."/>
            <person name="Fujiyama A."/>
            <person name="Inagaki F."/>
            <person name="Takami H."/>
        </authorList>
    </citation>
    <scope>NUCLEOTIDE SEQUENCE</scope>
    <source>
        <strain evidence="3">Expedition CK06-06</strain>
    </source>
</reference>
<dbReference type="GO" id="GO:0008033">
    <property type="term" value="P:tRNA processing"/>
    <property type="evidence" value="ECO:0007669"/>
    <property type="project" value="UniProtKB-KW"/>
</dbReference>
<dbReference type="InterPro" id="IPR036895">
    <property type="entry name" value="Uracil-DNA_glycosylase-like_sf"/>
</dbReference>
<accession>X1S1I2</accession>
<dbReference type="InterPro" id="IPR040777">
    <property type="entry name" value="DUF5591"/>
</dbReference>
<organism evidence="3">
    <name type="scientific">marine sediment metagenome</name>
    <dbReference type="NCBI Taxonomy" id="412755"/>
    <lineage>
        <taxon>unclassified sequences</taxon>
        <taxon>metagenomes</taxon>
        <taxon>ecological metagenomes</taxon>
    </lineage>
</organism>
<evidence type="ECO:0000313" key="3">
    <source>
        <dbReference type="EMBL" id="GAI86743.1"/>
    </source>
</evidence>
<dbReference type="SUPFAM" id="SSF52141">
    <property type="entry name" value="Uracil-DNA glycosylase-like"/>
    <property type="match status" value="1"/>
</dbReference>
<dbReference type="Pfam" id="PF17884">
    <property type="entry name" value="DUF5591"/>
    <property type="match status" value="1"/>
</dbReference>
<comment type="caution">
    <text evidence="3">The sequence shown here is derived from an EMBL/GenBank/DDBJ whole genome shotgun (WGS) entry which is preliminary data.</text>
</comment>
<feature type="domain" description="DUF5591" evidence="2">
    <location>
        <begin position="1"/>
        <end position="105"/>
    </location>
</feature>
<proteinExistence type="predicted"/>
<protein>
    <recommendedName>
        <fullName evidence="2">DUF5591 domain-containing protein</fullName>
    </recommendedName>
</protein>
<dbReference type="AlphaFoldDB" id="X1S1I2"/>
<evidence type="ECO:0000259" key="2">
    <source>
        <dbReference type="Pfam" id="PF17884"/>
    </source>
</evidence>
<keyword evidence="1" id="KW-0819">tRNA processing</keyword>
<dbReference type="Gene3D" id="3.40.50.10630">
    <property type="entry name" value="Uracil-DNA glycosylase-like"/>
    <property type="match status" value="1"/>
</dbReference>
<evidence type="ECO:0000256" key="1">
    <source>
        <dbReference type="ARBA" id="ARBA00022694"/>
    </source>
</evidence>